<dbReference type="PROSITE" id="PS00061">
    <property type="entry name" value="ADH_SHORT"/>
    <property type="match status" value="1"/>
</dbReference>
<reference evidence="4 5" key="1">
    <citation type="submission" date="2020-12" db="EMBL/GenBank/DDBJ databases">
        <title>Metabolic potential, ecology and presence of endohyphal bacteria is reflected in genomic diversity of Mucoromycotina.</title>
        <authorList>
            <person name="Muszewska A."/>
            <person name="Okrasinska A."/>
            <person name="Steczkiewicz K."/>
            <person name="Drgas O."/>
            <person name="Orlowska M."/>
            <person name="Perlinska-Lenart U."/>
            <person name="Aleksandrzak-Piekarczyk T."/>
            <person name="Szatraj K."/>
            <person name="Zielenkiewicz U."/>
            <person name="Pilsyk S."/>
            <person name="Malc E."/>
            <person name="Mieczkowski P."/>
            <person name="Kruszewska J.S."/>
            <person name="Biernat P."/>
            <person name="Pawlowska J."/>
        </authorList>
    </citation>
    <scope>NUCLEOTIDE SEQUENCE [LARGE SCALE GENOMIC DNA]</scope>
    <source>
        <strain evidence="4 5">CBS 142.35</strain>
    </source>
</reference>
<dbReference type="FunFam" id="3.40.50.720:FF:000084">
    <property type="entry name" value="Short-chain dehydrogenase reductase"/>
    <property type="match status" value="1"/>
</dbReference>
<evidence type="ECO:0000256" key="2">
    <source>
        <dbReference type="ARBA" id="ARBA00022857"/>
    </source>
</evidence>
<protein>
    <recommendedName>
        <fullName evidence="6">NAD(P)-binding protein</fullName>
    </recommendedName>
</protein>
<dbReference type="PRINTS" id="PR00080">
    <property type="entry name" value="SDRFAMILY"/>
</dbReference>
<dbReference type="OrthoDB" id="1669814at2759"/>
<comment type="similarity">
    <text evidence="1">Belongs to the short-chain dehydrogenases/reductases (SDR) family.</text>
</comment>
<dbReference type="InterPro" id="IPR036291">
    <property type="entry name" value="NAD(P)-bd_dom_sf"/>
</dbReference>
<dbReference type="Proteomes" id="UP000646827">
    <property type="component" value="Unassembled WGS sequence"/>
</dbReference>
<gene>
    <name evidence="4" type="ORF">INT45_003063</name>
</gene>
<dbReference type="GO" id="GO:0016616">
    <property type="term" value="F:oxidoreductase activity, acting on the CH-OH group of donors, NAD or NADP as acceptor"/>
    <property type="evidence" value="ECO:0007669"/>
    <property type="project" value="UniProtKB-ARBA"/>
</dbReference>
<evidence type="ECO:0000313" key="5">
    <source>
        <dbReference type="Proteomes" id="UP000646827"/>
    </source>
</evidence>
<keyword evidence="5" id="KW-1185">Reference proteome</keyword>
<dbReference type="InterPro" id="IPR020904">
    <property type="entry name" value="Sc_DH/Rdtase_CS"/>
</dbReference>
<name>A0A8H7RY31_9FUNG</name>
<dbReference type="SUPFAM" id="SSF51735">
    <property type="entry name" value="NAD(P)-binding Rossmann-fold domains"/>
    <property type="match status" value="1"/>
</dbReference>
<dbReference type="InterPro" id="IPR002347">
    <property type="entry name" value="SDR_fam"/>
</dbReference>
<evidence type="ECO:0000313" key="4">
    <source>
        <dbReference type="EMBL" id="KAG2218745.1"/>
    </source>
</evidence>
<dbReference type="Pfam" id="PF13561">
    <property type="entry name" value="adh_short_C2"/>
    <property type="match status" value="1"/>
</dbReference>
<keyword evidence="2" id="KW-0521">NADP</keyword>
<dbReference type="GO" id="GO:0050664">
    <property type="term" value="F:oxidoreductase activity, acting on NAD(P)H, oxygen as acceptor"/>
    <property type="evidence" value="ECO:0007669"/>
    <property type="project" value="TreeGrafter"/>
</dbReference>
<accession>A0A8H7RY31</accession>
<dbReference type="PANTHER" id="PTHR43008:SF4">
    <property type="entry name" value="CHAIN DEHYDROGENASE, PUTATIVE (AFU_ORTHOLOGUE AFUA_4G08710)-RELATED"/>
    <property type="match status" value="1"/>
</dbReference>
<proteinExistence type="inferred from homology"/>
<evidence type="ECO:0008006" key="6">
    <source>
        <dbReference type="Google" id="ProtNLM"/>
    </source>
</evidence>
<dbReference type="PRINTS" id="PR00081">
    <property type="entry name" value="GDHRDH"/>
</dbReference>
<dbReference type="AlphaFoldDB" id="A0A8H7RY31"/>
<evidence type="ECO:0000256" key="1">
    <source>
        <dbReference type="ARBA" id="ARBA00006484"/>
    </source>
</evidence>
<evidence type="ECO:0000256" key="3">
    <source>
        <dbReference type="ARBA" id="ARBA00023002"/>
    </source>
</evidence>
<comment type="caution">
    <text evidence="4">The sequence shown here is derived from an EMBL/GenBank/DDBJ whole genome shotgun (WGS) entry which is preliminary data.</text>
</comment>
<sequence length="272" mass="29364">MLSEFSLKGKKAIVTGGARIELVSSPLKHEKYNSGLGLEICRALAESGADVALMYVSSDSTHDTAAKIGEEFNVTCKAYKADISDEKQTKDAIEQIHKDLGRIDVFVANAGISMNGNAETFAISDWKRLFDVNVHGVFYGVQAVSKYMLEQGSGSIILMSSVSAHLANQPQYQCAYNCTKASVSMMGKCLAYEWGTRGVRVNSICPGYMATDMLTQFTAKRPDLAAAWNSLNPMQRMGAPKEIKGAVVFLASEASSFVTGTDLFVDGGYNAM</sequence>
<dbReference type="EMBL" id="JAEPRB010000212">
    <property type="protein sequence ID" value="KAG2218745.1"/>
    <property type="molecule type" value="Genomic_DNA"/>
</dbReference>
<keyword evidence="3" id="KW-0560">Oxidoreductase</keyword>
<dbReference type="PANTHER" id="PTHR43008">
    <property type="entry name" value="BENZIL REDUCTASE"/>
    <property type="match status" value="1"/>
</dbReference>
<organism evidence="4 5">
    <name type="scientific">Circinella minor</name>
    <dbReference type="NCBI Taxonomy" id="1195481"/>
    <lineage>
        <taxon>Eukaryota</taxon>
        <taxon>Fungi</taxon>
        <taxon>Fungi incertae sedis</taxon>
        <taxon>Mucoromycota</taxon>
        <taxon>Mucoromycotina</taxon>
        <taxon>Mucoromycetes</taxon>
        <taxon>Mucorales</taxon>
        <taxon>Lichtheimiaceae</taxon>
        <taxon>Circinella</taxon>
    </lineage>
</organism>
<dbReference type="Gene3D" id="3.40.50.720">
    <property type="entry name" value="NAD(P)-binding Rossmann-like Domain"/>
    <property type="match status" value="1"/>
</dbReference>